<keyword evidence="2" id="KW-1185">Reference proteome</keyword>
<reference evidence="1 2" key="1">
    <citation type="submission" date="2024-02" db="EMBL/GenBank/DDBJ databases">
        <title>High-quality chromosome-scale genome assembly of Pensacola bahiagrass (Paspalum notatum Flugge var. saurae).</title>
        <authorList>
            <person name="Vega J.M."/>
            <person name="Podio M."/>
            <person name="Orjuela J."/>
            <person name="Siena L.A."/>
            <person name="Pessino S.C."/>
            <person name="Combes M.C."/>
            <person name="Mariac C."/>
            <person name="Albertini E."/>
            <person name="Pupilli F."/>
            <person name="Ortiz J.P.A."/>
            <person name="Leblanc O."/>
        </authorList>
    </citation>
    <scope>NUCLEOTIDE SEQUENCE [LARGE SCALE GENOMIC DNA]</scope>
    <source>
        <strain evidence="1">R1</strain>
        <tissue evidence="1">Leaf</tissue>
    </source>
</reference>
<proteinExistence type="predicted"/>
<organism evidence="1 2">
    <name type="scientific">Paspalum notatum var. saurae</name>
    <dbReference type="NCBI Taxonomy" id="547442"/>
    <lineage>
        <taxon>Eukaryota</taxon>
        <taxon>Viridiplantae</taxon>
        <taxon>Streptophyta</taxon>
        <taxon>Embryophyta</taxon>
        <taxon>Tracheophyta</taxon>
        <taxon>Spermatophyta</taxon>
        <taxon>Magnoliopsida</taxon>
        <taxon>Liliopsida</taxon>
        <taxon>Poales</taxon>
        <taxon>Poaceae</taxon>
        <taxon>PACMAD clade</taxon>
        <taxon>Panicoideae</taxon>
        <taxon>Andropogonodae</taxon>
        <taxon>Paspaleae</taxon>
        <taxon>Paspalinae</taxon>
        <taxon>Paspalum</taxon>
    </lineage>
</organism>
<gene>
    <name evidence="1" type="ORF">U9M48_038426</name>
</gene>
<dbReference type="EMBL" id="CP144753">
    <property type="protein sequence ID" value="WVZ92353.1"/>
    <property type="molecule type" value="Genomic_DNA"/>
</dbReference>
<dbReference type="Proteomes" id="UP001341281">
    <property type="component" value="Chromosome 09"/>
</dbReference>
<dbReference type="AlphaFoldDB" id="A0AAQ3XB23"/>
<accession>A0AAQ3XB23</accession>
<protein>
    <submittedName>
        <fullName evidence="1">Uncharacterized protein</fullName>
    </submittedName>
</protein>
<evidence type="ECO:0000313" key="1">
    <source>
        <dbReference type="EMBL" id="WVZ92353.1"/>
    </source>
</evidence>
<name>A0AAQ3XB23_PASNO</name>
<evidence type="ECO:0000313" key="2">
    <source>
        <dbReference type="Proteomes" id="UP001341281"/>
    </source>
</evidence>
<sequence>MRGGWHEAYSFAYHPGAAQFKVVHVPCYFDRSGGFSELQVFKFVYAHRMRLVAGRSQSGEEVRSVRSITEQGQQLVDGLNGSSIRGVFAYAKTEEPLSVCLQVKKKRFITEVGVSL</sequence>